<dbReference type="AlphaFoldDB" id="A0A426Y924"/>
<comment type="caution">
    <text evidence="2">The sequence shown here is derived from an EMBL/GenBank/DDBJ whole genome shotgun (WGS) entry which is preliminary data.</text>
</comment>
<dbReference type="Gene3D" id="3.40.33.10">
    <property type="entry name" value="CAP"/>
    <property type="match status" value="1"/>
</dbReference>
<reference evidence="2 3" key="1">
    <citation type="journal article" date="2014" name="Agronomy (Basel)">
        <title>A Draft Genome Sequence for Ensete ventricosum, the Drought-Tolerant Tree Against Hunger.</title>
        <authorList>
            <person name="Harrison J."/>
            <person name="Moore K.A."/>
            <person name="Paszkiewicz K."/>
            <person name="Jones T."/>
            <person name="Grant M."/>
            <person name="Ambacheew D."/>
            <person name="Muzemil S."/>
            <person name="Studholme D.J."/>
        </authorList>
    </citation>
    <scope>NUCLEOTIDE SEQUENCE [LARGE SCALE GENOMIC DNA]</scope>
</reference>
<dbReference type="Pfam" id="PF00188">
    <property type="entry name" value="CAP"/>
    <property type="match status" value="1"/>
</dbReference>
<feature type="domain" description="SCP" evidence="1">
    <location>
        <begin position="11"/>
        <end position="147"/>
    </location>
</feature>
<evidence type="ECO:0000313" key="3">
    <source>
        <dbReference type="Proteomes" id="UP000287651"/>
    </source>
</evidence>
<proteinExistence type="predicted"/>
<dbReference type="Proteomes" id="UP000287651">
    <property type="component" value="Unassembled WGS sequence"/>
</dbReference>
<dbReference type="InterPro" id="IPR035940">
    <property type="entry name" value="CAP_sf"/>
</dbReference>
<protein>
    <recommendedName>
        <fullName evidence="1">SCP domain-containing protein</fullName>
    </recommendedName>
</protein>
<dbReference type="InterPro" id="IPR014044">
    <property type="entry name" value="CAP_dom"/>
</dbReference>
<sequence length="151" mass="16191">MTWYLARGGLDGAGECLNRPVRSAIEGSLVGLYSSDAPLGPVAQEEGGYDEIGVEVCGTLTAPITGSVLVIEFVMSEPSIYLIDVDMRSSSGGRRADRNSCVDGQVCGHYTWVVWQDSTTIGCAPTHCDNGDIFIIYNYNPTTNIEGQSPY</sequence>
<dbReference type="SMART" id="SM00198">
    <property type="entry name" value="SCP"/>
    <property type="match status" value="1"/>
</dbReference>
<accession>A0A426Y924</accession>
<organism evidence="2 3">
    <name type="scientific">Ensete ventricosum</name>
    <name type="common">Abyssinian banana</name>
    <name type="synonym">Musa ensete</name>
    <dbReference type="NCBI Taxonomy" id="4639"/>
    <lineage>
        <taxon>Eukaryota</taxon>
        <taxon>Viridiplantae</taxon>
        <taxon>Streptophyta</taxon>
        <taxon>Embryophyta</taxon>
        <taxon>Tracheophyta</taxon>
        <taxon>Spermatophyta</taxon>
        <taxon>Magnoliopsida</taxon>
        <taxon>Liliopsida</taxon>
        <taxon>Zingiberales</taxon>
        <taxon>Musaceae</taxon>
        <taxon>Ensete</taxon>
    </lineage>
</organism>
<name>A0A426Y924_ENSVE</name>
<evidence type="ECO:0000259" key="1">
    <source>
        <dbReference type="SMART" id="SM00198"/>
    </source>
</evidence>
<evidence type="ECO:0000313" key="2">
    <source>
        <dbReference type="EMBL" id="RRT48200.1"/>
    </source>
</evidence>
<dbReference type="EMBL" id="AMZH03014107">
    <property type="protein sequence ID" value="RRT48200.1"/>
    <property type="molecule type" value="Genomic_DNA"/>
</dbReference>
<dbReference type="SUPFAM" id="SSF55797">
    <property type="entry name" value="PR-1-like"/>
    <property type="match status" value="1"/>
</dbReference>
<gene>
    <name evidence="2" type="ORF">B296_00032336</name>
</gene>